<reference evidence="1 2" key="1">
    <citation type="submission" date="2016-01" db="EMBL/GenBank/DDBJ databases">
        <title>Genome sequence of Oerskovia enterophila VJag, an agar and cellulose degrading bacterium.</title>
        <authorList>
            <person name="Poehlein A."/>
            <person name="Jag V."/>
            <person name="Bengelsdorf F."/>
            <person name="Duerre P."/>
            <person name="Daniel R."/>
        </authorList>
    </citation>
    <scope>NUCLEOTIDE SEQUENCE [LARGE SCALE GENOMIC DNA]</scope>
    <source>
        <strain evidence="1 2">VJag</strain>
    </source>
</reference>
<dbReference type="RefSeq" id="WP_056764158.1">
    <property type="nucleotide sequence ID" value="NZ_JBIVFZ010000002.1"/>
</dbReference>
<evidence type="ECO:0008006" key="3">
    <source>
        <dbReference type="Google" id="ProtNLM"/>
    </source>
</evidence>
<sequence>MTSQLLSRAAARTAVMRRLDGQFKALGMKRLSGTPSGWVRSNDQGRGAAVWLRFETVGRMFSLIDGGETRKATCVGAEGGYGPVGWEMYNIATTVYKTTMLHDVLSALDRELLRESAARFVLPLANRSEDPYLDDSRYLEWRLTNRDAFFPLPDLDYVDQWCEMAAPGLLDIAREQISRL</sequence>
<proteinExistence type="predicted"/>
<dbReference type="EMBL" id="LRIE01000062">
    <property type="protein sequence ID" value="KZM35968.1"/>
    <property type="molecule type" value="Genomic_DNA"/>
</dbReference>
<organism evidence="1 2">
    <name type="scientific">Oerskovia enterophila</name>
    <dbReference type="NCBI Taxonomy" id="43678"/>
    <lineage>
        <taxon>Bacteria</taxon>
        <taxon>Bacillati</taxon>
        <taxon>Actinomycetota</taxon>
        <taxon>Actinomycetes</taxon>
        <taxon>Micrococcales</taxon>
        <taxon>Cellulomonadaceae</taxon>
        <taxon>Oerskovia</taxon>
    </lineage>
</organism>
<protein>
    <recommendedName>
        <fullName evidence="3">DUF4304 domain-containing protein</fullName>
    </recommendedName>
</protein>
<dbReference type="AlphaFoldDB" id="A0A161YID8"/>
<name>A0A161YID8_9CELL</name>
<evidence type="ECO:0000313" key="2">
    <source>
        <dbReference type="Proteomes" id="UP000076447"/>
    </source>
</evidence>
<gene>
    <name evidence="1" type="ORF">OJAG_12930</name>
</gene>
<accession>A0A161YID8</accession>
<dbReference type="Proteomes" id="UP000076447">
    <property type="component" value="Unassembled WGS sequence"/>
</dbReference>
<dbReference type="PATRIC" id="fig|43678.3.peg.1353"/>
<evidence type="ECO:0000313" key="1">
    <source>
        <dbReference type="EMBL" id="KZM35968.1"/>
    </source>
</evidence>
<comment type="caution">
    <text evidence="1">The sequence shown here is derived from an EMBL/GenBank/DDBJ whole genome shotgun (WGS) entry which is preliminary data.</text>
</comment>
<dbReference type="STRING" id="43678.OJAG_12930"/>